<dbReference type="InterPro" id="IPR010998">
    <property type="entry name" value="Integrase_recombinase_N"/>
</dbReference>
<reference evidence="9 10" key="1">
    <citation type="journal article" date="2019" name="Nat. Med.">
        <title>A library of human gut bacterial isolates paired with longitudinal multiomics data enables mechanistic microbiome research.</title>
        <authorList>
            <person name="Poyet M."/>
            <person name="Groussin M."/>
            <person name="Gibbons S.M."/>
            <person name="Avila-Pacheco J."/>
            <person name="Jiang X."/>
            <person name="Kearney S.M."/>
            <person name="Perrotta A.R."/>
            <person name="Berdy B."/>
            <person name="Zhao S."/>
            <person name="Lieberman T.D."/>
            <person name="Swanson P.K."/>
            <person name="Smith M."/>
            <person name="Roesemann S."/>
            <person name="Alexander J.E."/>
            <person name="Rich S.A."/>
            <person name="Livny J."/>
            <person name="Vlamakis H."/>
            <person name="Clish C."/>
            <person name="Bullock K."/>
            <person name="Deik A."/>
            <person name="Scott J."/>
            <person name="Pierce K.A."/>
            <person name="Xavier R.J."/>
            <person name="Alm E.J."/>
        </authorList>
    </citation>
    <scope>NUCLEOTIDE SEQUENCE [LARGE SCALE GENOMIC DNA]</scope>
    <source>
        <strain evidence="9 10">BIOML-A5</strain>
    </source>
</reference>
<protein>
    <submittedName>
        <fullName evidence="9">Tyrosine-type recombinase/integrase</fullName>
    </submittedName>
</protein>
<name>A0A6I2RFF6_FLAPL</name>
<dbReference type="InterPro" id="IPR004107">
    <property type="entry name" value="Integrase_SAM-like_N"/>
</dbReference>
<dbReference type="Pfam" id="PF00589">
    <property type="entry name" value="Phage_integrase"/>
    <property type="match status" value="1"/>
</dbReference>
<dbReference type="AlphaFoldDB" id="A0A6I2RFF6"/>
<evidence type="ECO:0000256" key="2">
    <source>
        <dbReference type="ARBA" id="ARBA00008857"/>
    </source>
</evidence>
<dbReference type="SUPFAM" id="SSF56349">
    <property type="entry name" value="DNA breaking-rejoining enzymes"/>
    <property type="match status" value="1"/>
</dbReference>
<gene>
    <name evidence="9" type="ORF">GKE90_06290</name>
</gene>
<evidence type="ECO:0000259" key="8">
    <source>
        <dbReference type="PROSITE" id="PS51900"/>
    </source>
</evidence>
<feature type="domain" description="Core-binding (CB)" evidence="8">
    <location>
        <begin position="77"/>
        <end position="168"/>
    </location>
</feature>
<accession>A0A6I2RFF6</accession>
<evidence type="ECO:0000259" key="7">
    <source>
        <dbReference type="PROSITE" id="PS51898"/>
    </source>
</evidence>
<dbReference type="InterPro" id="IPR044068">
    <property type="entry name" value="CB"/>
</dbReference>
<dbReference type="PANTHER" id="PTHR30349">
    <property type="entry name" value="PHAGE INTEGRASE-RELATED"/>
    <property type="match status" value="1"/>
</dbReference>
<dbReference type="Gene3D" id="1.10.150.130">
    <property type="match status" value="1"/>
</dbReference>
<dbReference type="InterPro" id="IPR011010">
    <property type="entry name" value="DNA_brk_join_enz"/>
</dbReference>
<dbReference type="PROSITE" id="PS51898">
    <property type="entry name" value="TYR_RECOMBINASE"/>
    <property type="match status" value="1"/>
</dbReference>
<comment type="caution">
    <text evidence="9">The sequence shown here is derived from an EMBL/GenBank/DDBJ whole genome shotgun (WGS) entry which is preliminary data.</text>
</comment>
<dbReference type="InterPro" id="IPR002104">
    <property type="entry name" value="Integrase_catalytic"/>
</dbReference>
<dbReference type="CDD" id="cd01189">
    <property type="entry name" value="INT_ICEBs1_C_like"/>
    <property type="match status" value="1"/>
</dbReference>
<dbReference type="EMBL" id="WKPO01000006">
    <property type="protein sequence ID" value="MSB48310.1"/>
    <property type="molecule type" value="Genomic_DNA"/>
</dbReference>
<evidence type="ECO:0000313" key="9">
    <source>
        <dbReference type="EMBL" id="MSB48310.1"/>
    </source>
</evidence>
<dbReference type="PANTHER" id="PTHR30349:SF91">
    <property type="entry name" value="INTA PROTEIN"/>
    <property type="match status" value="1"/>
</dbReference>
<evidence type="ECO:0000256" key="6">
    <source>
        <dbReference type="PROSITE-ProRule" id="PRU01248"/>
    </source>
</evidence>
<evidence type="ECO:0000256" key="1">
    <source>
        <dbReference type="ARBA" id="ARBA00003283"/>
    </source>
</evidence>
<dbReference type="GO" id="GO:0006310">
    <property type="term" value="P:DNA recombination"/>
    <property type="evidence" value="ECO:0007669"/>
    <property type="project" value="UniProtKB-KW"/>
</dbReference>
<dbReference type="Proteomes" id="UP000429811">
    <property type="component" value="Unassembled WGS sequence"/>
</dbReference>
<dbReference type="Pfam" id="PF14659">
    <property type="entry name" value="Phage_int_SAM_3"/>
    <property type="match status" value="1"/>
</dbReference>
<comment type="similarity">
    <text evidence="2">Belongs to the 'phage' integrase family.</text>
</comment>
<dbReference type="GO" id="GO:0015074">
    <property type="term" value="P:DNA integration"/>
    <property type="evidence" value="ECO:0007669"/>
    <property type="project" value="UniProtKB-KW"/>
</dbReference>
<dbReference type="InterPro" id="IPR050090">
    <property type="entry name" value="Tyrosine_recombinase_XerCD"/>
</dbReference>
<proteinExistence type="inferred from homology"/>
<keyword evidence="4 6" id="KW-0238">DNA-binding</keyword>
<dbReference type="GO" id="GO:0003677">
    <property type="term" value="F:DNA binding"/>
    <property type="evidence" value="ECO:0007669"/>
    <property type="project" value="UniProtKB-UniRule"/>
</dbReference>
<evidence type="ECO:0000256" key="4">
    <source>
        <dbReference type="ARBA" id="ARBA00023125"/>
    </source>
</evidence>
<keyword evidence="5" id="KW-0233">DNA recombination</keyword>
<evidence type="ECO:0000256" key="5">
    <source>
        <dbReference type="ARBA" id="ARBA00023172"/>
    </source>
</evidence>
<dbReference type="InterPro" id="IPR013762">
    <property type="entry name" value="Integrase-like_cat_sf"/>
</dbReference>
<organism evidence="9 10">
    <name type="scientific">Flavonifractor plautii</name>
    <name type="common">Fusobacterium plautii</name>
    <dbReference type="NCBI Taxonomy" id="292800"/>
    <lineage>
        <taxon>Bacteria</taxon>
        <taxon>Bacillati</taxon>
        <taxon>Bacillota</taxon>
        <taxon>Clostridia</taxon>
        <taxon>Eubacteriales</taxon>
        <taxon>Oscillospiraceae</taxon>
        <taxon>Flavonifractor</taxon>
    </lineage>
</organism>
<comment type="function">
    <text evidence="1">Site-specific tyrosine recombinase, which acts by catalyzing the cutting and rejoining of the recombining DNA molecules.</text>
</comment>
<evidence type="ECO:0000256" key="3">
    <source>
        <dbReference type="ARBA" id="ARBA00022908"/>
    </source>
</evidence>
<dbReference type="Gene3D" id="1.10.443.10">
    <property type="entry name" value="Intergrase catalytic core"/>
    <property type="match status" value="1"/>
</dbReference>
<dbReference type="PROSITE" id="PS51900">
    <property type="entry name" value="CB"/>
    <property type="match status" value="1"/>
</dbReference>
<feature type="domain" description="Tyr recombinase" evidence="7">
    <location>
        <begin position="189"/>
        <end position="386"/>
    </location>
</feature>
<evidence type="ECO:0000313" key="10">
    <source>
        <dbReference type="Proteomes" id="UP000429811"/>
    </source>
</evidence>
<keyword evidence="3" id="KW-0229">DNA integration</keyword>
<sequence>MAGNSDCLRKESIMTGSLQIKKDKFYMVLNLTQNGKRRQKWISTGYTVKGNKKKAEQMLRETLREYEIKEQFKCSDMFFPDAVRLWLKECAGRVDEITLQGYYNLSNAHILPYFEELGLKLSEIDRSVLQTYVDQKHQNGRKDGKGGLSPRSLRLHKNILYQTLNMAVRDGMIPNNPCDFLILPQTEHYESHFYSGAQLAELLDAVRDENLFPVIKLTAVYGLRRSEVLGLKWDSVDFDAGTITVKHTVAKVTQIVEKDKTKNKTSRRTFPLTPDVREMLLDLKRQEDENRRLFCSQYTENNYILKWDDGRPFAPDYVSHRFSRLLEIYEMPHIRFHELRHSCASFLLNTGFTLKDVQEWLGHSDIKMTANIYGHLDVGRKMGMAEKITATLSKLA</sequence>